<feature type="compositionally biased region" description="Polar residues" evidence="2">
    <location>
        <begin position="58"/>
        <end position="73"/>
    </location>
</feature>
<dbReference type="OrthoDB" id="423313at2759"/>
<keyword evidence="4" id="KW-1185">Reference proteome</keyword>
<dbReference type="EMBL" id="CP144064">
    <property type="protein sequence ID" value="WWD22604.1"/>
    <property type="molecule type" value="Genomic_DNA"/>
</dbReference>
<dbReference type="Proteomes" id="UP000322225">
    <property type="component" value="Chromosome 14"/>
</dbReference>
<evidence type="ECO:0000256" key="2">
    <source>
        <dbReference type="SAM" id="MobiDB-lite"/>
    </source>
</evidence>
<feature type="region of interest" description="Disordered" evidence="2">
    <location>
        <begin position="1"/>
        <end position="73"/>
    </location>
</feature>
<dbReference type="GeneID" id="43587680"/>
<reference evidence="3" key="1">
    <citation type="submission" date="2017-08" db="EMBL/GenBank/DDBJ databases">
        <authorList>
            <person name="Cuomo C."/>
            <person name="Billmyre B."/>
            <person name="Heitman J."/>
        </authorList>
    </citation>
    <scope>NUCLEOTIDE SEQUENCE</scope>
    <source>
        <strain evidence="3">CBS 12478</strain>
    </source>
</reference>
<organism evidence="3 4">
    <name type="scientific">Kwoniella shandongensis</name>
    <dbReference type="NCBI Taxonomy" id="1734106"/>
    <lineage>
        <taxon>Eukaryota</taxon>
        <taxon>Fungi</taxon>
        <taxon>Dikarya</taxon>
        <taxon>Basidiomycota</taxon>
        <taxon>Agaricomycotina</taxon>
        <taxon>Tremellomycetes</taxon>
        <taxon>Tremellales</taxon>
        <taxon>Cryptococcaceae</taxon>
        <taxon>Kwoniella</taxon>
    </lineage>
</organism>
<accession>A0A5M6C771</accession>
<feature type="region of interest" description="Disordered" evidence="2">
    <location>
        <begin position="91"/>
        <end position="122"/>
    </location>
</feature>
<evidence type="ECO:0000256" key="1">
    <source>
        <dbReference type="SAM" id="Coils"/>
    </source>
</evidence>
<feature type="coiled-coil region" evidence="1">
    <location>
        <begin position="410"/>
        <end position="437"/>
    </location>
</feature>
<proteinExistence type="predicted"/>
<dbReference type="KEGG" id="ksn:43587680"/>
<protein>
    <submittedName>
        <fullName evidence="3">Uncharacterized protein</fullName>
    </submittedName>
</protein>
<sequence length="437" mass="47905">MSSPIHSFLFSPPPSPPSRAVDKDPNHGLTSIKSLLHPTEFIPRSSLDGSTLKVRSPRTPQQSRFTLNDNVYPSSYPSRAKEFDMDLEATPIAREPSTPRQRPSEKLVSSPPYVPSNVPSSPLPIPSSLPKPLLRLLFLASLLVSSILILVFVPAARIPSLRAAGASRRLAMSPDGTAYLDIESPIDSWTAARDRDYRPPQIKAVHMMKRATMQPKAAPAPHPKTTRPALTARPLPSTHELLALQSYVLSSAYNVLPAGIDPQQPLDANAILGIAAHKIGPAGGHAENAWLEELKAERDDDVVVWYGGNGRPTLPHDVLDMLQSTHGSSRLPTFVPCHARPDRSVLLSVLERLGLPLRDHPIIMIGNEPIVGDLQTLEELRLSGALEEKFAAIGWKSTATKKVDWKPKMAVVKKKEISEMEEALKVLQMELDDLDDE</sequence>
<dbReference type="RefSeq" id="XP_031861967.1">
    <property type="nucleotide sequence ID" value="XM_032003554.1"/>
</dbReference>
<reference evidence="3" key="2">
    <citation type="submission" date="2024-01" db="EMBL/GenBank/DDBJ databases">
        <title>Comparative genomics of Cryptococcus and Kwoniella reveals pathogenesis evolution and contrasting modes of karyotype evolution via chromosome fusion or intercentromeric recombination.</title>
        <authorList>
            <person name="Coelho M.A."/>
            <person name="David-Palma M."/>
            <person name="Shea T."/>
            <person name="Bowers K."/>
            <person name="McGinley-Smith S."/>
            <person name="Mohammad A.W."/>
            <person name="Gnirke A."/>
            <person name="Yurkov A.M."/>
            <person name="Nowrousian M."/>
            <person name="Sun S."/>
            <person name="Cuomo C.A."/>
            <person name="Heitman J."/>
        </authorList>
    </citation>
    <scope>NUCLEOTIDE SEQUENCE</scope>
    <source>
        <strain evidence="3">CBS 12478</strain>
    </source>
</reference>
<keyword evidence="1" id="KW-0175">Coiled coil</keyword>
<name>A0A5M6C771_9TREE</name>
<gene>
    <name evidence="3" type="ORF">CI109_107097</name>
</gene>
<feature type="compositionally biased region" description="Low complexity" evidence="2">
    <location>
        <begin position="1"/>
        <end position="10"/>
    </location>
</feature>
<evidence type="ECO:0000313" key="4">
    <source>
        <dbReference type="Proteomes" id="UP000322225"/>
    </source>
</evidence>
<evidence type="ECO:0000313" key="3">
    <source>
        <dbReference type="EMBL" id="WWD22604.1"/>
    </source>
</evidence>
<feature type="compositionally biased region" description="Low complexity" evidence="2">
    <location>
        <begin position="107"/>
        <end position="120"/>
    </location>
</feature>
<dbReference type="AlphaFoldDB" id="A0A5M6C771"/>